<sequence length="257" mass="29402">MTVSYSKQYPDESLSDYVFSFWKTENTGVSDYQYTVFPDAGIELIIYVYPDRPVCIHLFGLSTQSVDVTVPGRGVLFGIRFTLLAADYILQRKLPLNAGEVMPEGFWGIDVCASTSLEEFAHAASAQLEKRVDAVAVDSRKKKLLATVHAANETLSVKQFSLETGWGERQINRYFTKTFGLPLKQYLEQVAFFASMKQLREGRFVPQNYYYDQPHFIRQVKRYTGATPRQLYQRRNDRFLQLGDQTANPEVGSAEER</sequence>
<name>A0A2T0T0P2_9BACT</name>
<evidence type="ECO:0000313" key="2">
    <source>
        <dbReference type="EMBL" id="PRY39232.1"/>
    </source>
</evidence>
<dbReference type="InterPro" id="IPR046532">
    <property type="entry name" value="DUF6597"/>
</dbReference>
<dbReference type="GO" id="GO:0003700">
    <property type="term" value="F:DNA-binding transcription factor activity"/>
    <property type="evidence" value="ECO:0007669"/>
    <property type="project" value="InterPro"/>
</dbReference>
<feature type="domain" description="HTH araC/xylS-type" evidence="1">
    <location>
        <begin position="140"/>
        <end position="234"/>
    </location>
</feature>
<dbReference type="EMBL" id="PVTE01000008">
    <property type="protein sequence ID" value="PRY39232.1"/>
    <property type="molecule type" value="Genomic_DNA"/>
</dbReference>
<evidence type="ECO:0000313" key="3">
    <source>
        <dbReference type="Proteomes" id="UP000238375"/>
    </source>
</evidence>
<dbReference type="InterPro" id="IPR018060">
    <property type="entry name" value="HTH_AraC"/>
</dbReference>
<dbReference type="PROSITE" id="PS01124">
    <property type="entry name" value="HTH_ARAC_FAMILY_2"/>
    <property type="match status" value="1"/>
</dbReference>
<reference evidence="2 3" key="1">
    <citation type="submission" date="2018-03" db="EMBL/GenBank/DDBJ databases">
        <title>Genomic Encyclopedia of Archaeal and Bacterial Type Strains, Phase II (KMG-II): from individual species to whole genera.</title>
        <authorList>
            <person name="Goeker M."/>
        </authorList>
    </citation>
    <scope>NUCLEOTIDE SEQUENCE [LARGE SCALE GENOMIC DNA]</scope>
    <source>
        <strain evidence="2 3">DSM 28354</strain>
    </source>
</reference>
<dbReference type="OrthoDB" id="635259at2"/>
<organism evidence="2 3">
    <name type="scientific">Spirosoma oryzae</name>
    <dbReference type="NCBI Taxonomy" id="1469603"/>
    <lineage>
        <taxon>Bacteria</taxon>
        <taxon>Pseudomonadati</taxon>
        <taxon>Bacteroidota</taxon>
        <taxon>Cytophagia</taxon>
        <taxon>Cytophagales</taxon>
        <taxon>Cytophagaceae</taxon>
        <taxon>Spirosoma</taxon>
    </lineage>
</organism>
<proteinExistence type="predicted"/>
<dbReference type="Gene3D" id="1.10.10.60">
    <property type="entry name" value="Homeodomain-like"/>
    <property type="match status" value="1"/>
</dbReference>
<evidence type="ECO:0000259" key="1">
    <source>
        <dbReference type="PROSITE" id="PS01124"/>
    </source>
</evidence>
<dbReference type="Proteomes" id="UP000238375">
    <property type="component" value="Unassembled WGS sequence"/>
</dbReference>
<comment type="caution">
    <text evidence="2">The sequence shown here is derived from an EMBL/GenBank/DDBJ whole genome shotgun (WGS) entry which is preliminary data.</text>
</comment>
<dbReference type="GO" id="GO:0043565">
    <property type="term" value="F:sequence-specific DNA binding"/>
    <property type="evidence" value="ECO:0007669"/>
    <property type="project" value="InterPro"/>
</dbReference>
<dbReference type="Pfam" id="PF20240">
    <property type="entry name" value="DUF6597"/>
    <property type="match status" value="1"/>
</dbReference>
<gene>
    <name evidence="2" type="ORF">CLV58_108122</name>
</gene>
<keyword evidence="3" id="KW-1185">Reference proteome</keyword>
<accession>A0A2T0T0P2</accession>
<dbReference type="AlphaFoldDB" id="A0A2T0T0P2"/>
<keyword evidence="2" id="KW-0238">DNA-binding</keyword>
<protein>
    <submittedName>
        <fullName evidence="2">AraC-like DNA-binding protein</fullName>
    </submittedName>
</protein>
<dbReference type="RefSeq" id="WP_106137918.1">
    <property type="nucleotide sequence ID" value="NZ_PVTE01000008.1"/>
</dbReference>
<dbReference type="SMART" id="SM00342">
    <property type="entry name" value="HTH_ARAC"/>
    <property type="match status" value="1"/>
</dbReference>